<feature type="transmembrane region" description="Helical" evidence="1">
    <location>
        <begin position="335"/>
        <end position="352"/>
    </location>
</feature>
<feature type="transmembrane region" description="Helical" evidence="1">
    <location>
        <begin position="421"/>
        <end position="445"/>
    </location>
</feature>
<dbReference type="PANTHER" id="PTHR32063:SF33">
    <property type="entry name" value="RND SUPERFAMILY EFFLUX PUMP PERMEASE COMPONENT"/>
    <property type="match status" value="1"/>
</dbReference>
<organism evidence="2 3">
    <name type="scientific">Nitrosococcus wardiae</name>
    <dbReference type="NCBI Taxonomy" id="1814290"/>
    <lineage>
        <taxon>Bacteria</taxon>
        <taxon>Pseudomonadati</taxon>
        <taxon>Pseudomonadota</taxon>
        <taxon>Gammaproteobacteria</taxon>
        <taxon>Chromatiales</taxon>
        <taxon>Chromatiaceae</taxon>
        <taxon>Nitrosococcus</taxon>
    </lineage>
</organism>
<proteinExistence type="predicted"/>
<protein>
    <submittedName>
        <fullName evidence="2">Efflux RND transporter permease subunit</fullName>
    </submittedName>
</protein>
<dbReference type="EMBL" id="CP038033">
    <property type="protein sequence ID" value="QBQ54464.1"/>
    <property type="molecule type" value="Genomic_DNA"/>
</dbReference>
<keyword evidence="3" id="KW-1185">Reference proteome</keyword>
<feature type="transmembrane region" description="Helical" evidence="1">
    <location>
        <begin position="887"/>
        <end position="906"/>
    </location>
</feature>
<name>A0A4P7BZ43_9GAMM</name>
<dbReference type="OrthoDB" id="5287122at2"/>
<sequence>MLARFFHNHVLANLTFTLILTAGALAYIHLPKEQNPPVNFNWVHISTAFPGASAEDVEKLITEPLEEGLRQVQDIRFSSSTSREGLSLILVRFQDIDNRTYDKRLNDLRREVQNKADQELPKAAEEPEFFELTTANMFPAAMILVSGAADDEVLRRNARIIREDLERIPGIENVGTIGLREPELQVEFSPERLRAVGVTPADLAETVAAYFQDIAAGNVRQANQQWLVRVVGTHSDPHDLGQFPLKTAHGQISIDSVATVSRGREKPEELVRHHGKPGVLLIIDKKSSTGSLEFIKNLKAYITSHNEISRESGVKLVLVDDQTPRTEAALRIMENNAALGLVLVTLTTWVFFGSRISFFIGIGIPFTLAGTFLVLYVLGESLNISVFLGVVIALGMLVDDAVVVVEAIYYCLQRGAAHMAAVVQGLSEVTAPVVTSVLTTIAAFLPLMLTPGLLGKFMFVIPLVVTVALAVSLLEAFWMLPVHIMGSKIGTHNPSPLQHYRVRFTHYLRVKYTQGLIHLLRRPKRSLLAILLFIGAFGVLASNWVRADFFAADPIRLFYVNVEMAPNTPLDETLRLIEVLDTKVRRHIKPEELRQTVGYAGMMFTGTEVLSGDQYGQVVVSLKPQEGQLRSVDETIETMRKDLVNTPGPVRVSFLRISEGPPVSRPISIKVRGDDLERLHQAVAALESILRNLPGVKDITSDNIPGKLQLNLHLDGDAIKRSGLDPASVTHIIRLLFDGEIVASTRKQGEKLEVRVRAKRTSVPDIDTVLRQPIALPDGGEIALGQLVKVDKGLGQVAIRHYNFRRTITLEADIDRKVTDIVAVNRHIQQEWENLRARFPGIDLDFSGAFEDIQESIQALALLFLLGIGLIYIILGTQFRSYWQPLMILAAVPMAFTGVLFGLIVTNNPLSLYTLYGAVALTGIAINAAIVLIVAANDRLNQGMSVLHAAIYAARRRLIPILITSLSTIAGLFALAIGLGGQSLLWGPMASAIVWGLGISTLLTLFVIPLLYRMFMTNKDKGKAVAGT</sequence>
<feature type="transmembrane region" description="Helical" evidence="1">
    <location>
        <begin position="857"/>
        <end position="875"/>
    </location>
</feature>
<feature type="transmembrane region" description="Helical" evidence="1">
    <location>
        <begin position="384"/>
        <end position="409"/>
    </location>
</feature>
<dbReference type="InterPro" id="IPR001036">
    <property type="entry name" value="Acrflvin-R"/>
</dbReference>
<accession>A0A4P7BZ43</accession>
<dbReference type="Gene3D" id="3.30.70.1320">
    <property type="entry name" value="Multidrug efflux transporter AcrB pore domain like"/>
    <property type="match status" value="1"/>
</dbReference>
<dbReference type="SUPFAM" id="SSF82693">
    <property type="entry name" value="Multidrug efflux transporter AcrB pore domain, PN1, PN2, PC1 and PC2 subdomains"/>
    <property type="match status" value="2"/>
</dbReference>
<evidence type="ECO:0000313" key="3">
    <source>
        <dbReference type="Proteomes" id="UP000294325"/>
    </source>
</evidence>
<feature type="transmembrane region" description="Helical" evidence="1">
    <location>
        <begin position="958"/>
        <end position="980"/>
    </location>
</feature>
<dbReference type="SUPFAM" id="SSF82714">
    <property type="entry name" value="Multidrug efflux transporter AcrB TolC docking domain, DN and DC subdomains"/>
    <property type="match status" value="2"/>
</dbReference>
<dbReference type="GO" id="GO:0042910">
    <property type="term" value="F:xenobiotic transmembrane transporter activity"/>
    <property type="evidence" value="ECO:0007669"/>
    <property type="project" value="TreeGrafter"/>
</dbReference>
<gene>
    <name evidence="2" type="ORF">E3U44_08060</name>
</gene>
<dbReference type="Gene3D" id="1.20.1640.10">
    <property type="entry name" value="Multidrug efflux transporter AcrB transmembrane domain"/>
    <property type="match status" value="2"/>
</dbReference>
<feature type="transmembrane region" description="Helical" evidence="1">
    <location>
        <begin position="992"/>
        <end position="1012"/>
    </location>
</feature>
<feature type="transmembrane region" description="Helical" evidence="1">
    <location>
        <begin position="527"/>
        <end position="545"/>
    </location>
</feature>
<dbReference type="Gene3D" id="3.30.70.1440">
    <property type="entry name" value="Multidrug efflux transporter AcrB pore domain"/>
    <property type="match status" value="1"/>
</dbReference>
<dbReference type="SUPFAM" id="SSF82866">
    <property type="entry name" value="Multidrug efflux transporter AcrB transmembrane domain"/>
    <property type="match status" value="2"/>
</dbReference>
<reference evidence="2 3" key="1">
    <citation type="submission" date="2019-03" db="EMBL/GenBank/DDBJ databases">
        <title>The genome sequence of Nitrosococcus wardiae strain D1FHST reveals the archetypal metabolic capacity of ammonia-oxidizing Gammaproteobacteria.</title>
        <authorList>
            <person name="Wang L."/>
            <person name="Lim C.K."/>
            <person name="Hanson T.E."/>
            <person name="Dang H."/>
            <person name="Klotz M.G."/>
        </authorList>
    </citation>
    <scope>NUCLEOTIDE SEQUENCE [LARGE SCALE GENOMIC DNA]</scope>
    <source>
        <strain evidence="2 3">D1FHS</strain>
    </source>
</reference>
<dbReference type="InterPro" id="IPR027463">
    <property type="entry name" value="AcrB_DN_DC_subdom"/>
</dbReference>
<evidence type="ECO:0000313" key="2">
    <source>
        <dbReference type="EMBL" id="QBQ54464.1"/>
    </source>
</evidence>
<dbReference type="Proteomes" id="UP000294325">
    <property type="component" value="Chromosome"/>
</dbReference>
<feature type="transmembrane region" description="Helical" evidence="1">
    <location>
        <begin position="912"/>
        <end position="937"/>
    </location>
</feature>
<feature type="transmembrane region" description="Helical" evidence="1">
    <location>
        <begin position="359"/>
        <end position="378"/>
    </location>
</feature>
<dbReference type="RefSeq" id="WP_134357663.1">
    <property type="nucleotide sequence ID" value="NZ_CP038033.1"/>
</dbReference>
<dbReference type="Gene3D" id="3.30.70.1430">
    <property type="entry name" value="Multidrug efflux transporter AcrB pore domain"/>
    <property type="match status" value="2"/>
</dbReference>
<keyword evidence="1" id="KW-0472">Membrane</keyword>
<dbReference type="PANTHER" id="PTHR32063">
    <property type="match status" value="1"/>
</dbReference>
<evidence type="ECO:0000256" key="1">
    <source>
        <dbReference type="SAM" id="Phobius"/>
    </source>
</evidence>
<dbReference type="GO" id="GO:0005886">
    <property type="term" value="C:plasma membrane"/>
    <property type="evidence" value="ECO:0007669"/>
    <property type="project" value="TreeGrafter"/>
</dbReference>
<feature type="transmembrane region" description="Helical" evidence="1">
    <location>
        <begin position="457"/>
        <end position="480"/>
    </location>
</feature>
<dbReference type="Pfam" id="PF00873">
    <property type="entry name" value="ACR_tran"/>
    <property type="match status" value="1"/>
</dbReference>
<dbReference type="PRINTS" id="PR00702">
    <property type="entry name" value="ACRIFLAVINRP"/>
</dbReference>
<dbReference type="Gene3D" id="3.30.2090.10">
    <property type="entry name" value="Multidrug efflux transporter AcrB TolC docking domain, DN and DC subdomains"/>
    <property type="match status" value="2"/>
</dbReference>
<keyword evidence="1" id="KW-0812">Transmembrane</keyword>
<dbReference type="AlphaFoldDB" id="A0A4P7BZ43"/>
<dbReference type="KEGG" id="nwr:E3U44_08060"/>
<keyword evidence="1" id="KW-1133">Transmembrane helix</keyword>